<dbReference type="InterPro" id="IPR000031">
    <property type="entry name" value="PurE_dom"/>
</dbReference>
<feature type="compositionally biased region" description="Pro residues" evidence="3">
    <location>
        <begin position="1"/>
        <end position="10"/>
    </location>
</feature>
<dbReference type="Gene3D" id="3.40.50.1970">
    <property type="match status" value="1"/>
</dbReference>
<feature type="region of interest" description="Disordered" evidence="3">
    <location>
        <begin position="1"/>
        <end position="84"/>
    </location>
</feature>
<evidence type="ECO:0000256" key="1">
    <source>
        <dbReference type="ARBA" id="ARBA00022596"/>
    </source>
</evidence>
<dbReference type="EMBL" id="JACHNB010000001">
    <property type="protein sequence ID" value="MBB4743423.1"/>
    <property type="molecule type" value="Genomic_DNA"/>
</dbReference>
<feature type="compositionally biased region" description="Polar residues" evidence="3">
    <location>
        <begin position="307"/>
        <end position="325"/>
    </location>
</feature>
<dbReference type="Gene3D" id="3.30.70.1380">
    <property type="entry name" value="Transcriptional regulatory protein pf0864 domain like"/>
    <property type="match status" value="1"/>
</dbReference>
<dbReference type="GO" id="GO:0051604">
    <property type="term" value="P:protein maturation"/>
    <property type="evidence" value="ECO:0007669"/>
    <property type="project" value="UniProtKB-UniRule"/>
</dbReference>
<comment type="catalytic activity">
    <reaction evidence="2">
        <text>Ni(II)-pyridinium-3,5-bisthiocarboxylate mononucleotide = pyridinium-3,5-bisthiocarboxylate mononucleotide + Ni(2+)</text>
        <dbReference type="Rhea" id="RHEA:54784"/>
        <dbReference type="ChEBI" id="CHEBI:49786"/>
        <dbReference type="ChEBI" id="CHEBI:137372"/>
        <dbReference type="ChEBI" id="CHEBI:137373"/>
        <dbReference type="EC" id="4.99.1.12"/>
    </reaction>
</comment>
<dbReference type="GO" id="GO:0016787">
    <property type="term" value="F:hydrolase activity"/>
    <property type="evidence" value="ECO:0007669"/>
    <property type="project" value="InterPro"/>
</dbReference>
<keyword evidence="1 2" id="KW-0533">Nickel</keyword>
<dbReference type="InterPro" id="IPR039476">
    <property type="entry name" value="P2CMN_synthase_LarB"/>
</dbReference>
<dbReference type="PANTHER" id="PTHR36566">
    <property type="entry name" value="NICKEL INSERTION PROTEIN-RELATED"/>
    <property type="match status" value="1"/>
</dbReference>
<feature type="compositionally biased region" description="Low complexity" evidence="3">
    <location>
        <begin position="714"/>
        <end position="730"/>
    </location>
</feature>
<dbReference type="Pfam" id="PF00731">
    <property type="entry name" value="AIRC"/>
    <property type="match status" value="1"/>
</dbReference>
<dbReference type="GO" id="GO:0006189">
    <property type="term" value="P:'de novo' IMP biosynthetic process"/>
    <property type="evidence" value="ECO:0007669"/>
    <property type="project" value="InterPro"/>
</dbReference>
<proteinExistence type="inferred from homology"/>
<dbReference type="GO" id="GO:0016829">
    <property type="term" value="F:lyase activity"/>
    <property type="evidence" value="ECO:0007669"/>
    <property type="project" value="UniProtKB-UniRule"/>
</dbReference>
<dbReference type="NCBIfam" id="TIGR00299">
    <property type="entry name" value="nickel pincer cofactor biosynthesis protein LarC"/>
    <property type="match status" value="1"/>
</dbReference>
<dbReference type="Pfam" id="PF01969">
    <property type="entry name" value="Ni_insertion"/>
    <property type="match status" value="1"/>
</dbReference>
<feature type="region of interest" description="Disordered" evidence="3">
    <location>
        <begin position="667"/>
        <end position="736"/>
    </location>
</feature>
<dbReference type="NCBIfam" id="NF033503">
    <property type="entry name" value="LarB"/>
    <property type="match status" value="1"/>
</dbReference>
<keyword evidence="6" id="KW-1185">Reference proteome</keyword>
<dbReference type="SUPFAM" id="SSF52255">
    <property type="entry name" value="N5-CAIR mutase (phosphoribosylaminoimidazole carboxylase, PurE)"/>
    <property type="match status" value="1"/>
</dbReference>
<evidence type="ECO:0000313" key="5">
    <source>
        <dbReference type="EMBL" id="MBB4743423.1"/>
    </source>
</evidence>
<dbReference type="HAMAP" id="MF_01074">
    <property type="entry name" value="LarC"/>
    <property type="match status" value="1"/>
</dbReference>
<dbReference type="PANTHER" id="PTHR36566:SF1">
    <property type="entry name" value="PYRIDINIUM-3,5-BISTHIOCARBOXYLIC ACID MONONUCLEOTIDE NICKEL INSERTION PROTEIN"/>
    <property type="match status" value="1"/>
</dbReference>
<gene>
    <name evidence="2" type="primary">larC</name>
    <name evidence="5" type="ORF">BJY16_006882</name>
</gene>
<evidence type="ECO:0000256" key="3">
    <source>
        <dbReference type="SAM" id="MobiDB-lite"/>
    </source>
</evidence>
<name>A0A7W7H3U0_9ACTN</name>
<dbReference type="InterPro" id="IPR002822">
    <property type="entry name" value="Ni_insertion"/>
</dbReference>
<dbReference type="AlphaFoldDB" id="A0A7W7H3U0"/>
<dbReference type="Proteomes" id="UP000546162">
    <property type="component" value="Unassembled WGS sequence"/>
</dbReference>
<feature type="region of interest" description="Disordered" evidence="3">
    <location>
        <begin position="307"/>
        <end position="419"/>
    </location>
</feature>
<feature type="domain" description="PurE" evidence="4">
    <location>
        <begin position="173"/>
        <end position="314"/>
    </location>
</feature>
<comment type="caution">
    <text evidence="5">The sequence shown here is derived from an EMBL/GenBank/DDBJ whole genome shotgun (WGS) entry which is preliminary data.</text>
</comment>
<reference evidence="5 6" key="1">
    <citation type="submission" date="2020-08" db="EMBL/GenBank/DDBJ databases">
        <title>Sequencing the genomes of 1000 actinobacteria strains.</title>
        <authorList>
            <person name="Klenk H.-P."/>
        </authorList>
    </citation>
    <scope>NUCLEOTIDE SEQUENCE [LARGE SCALE GENOMIC DNA]</scope>
    <source>
        <strain evidence="5 6">DSM 45809</strain>
    </source>
</reference>
<organism evidence="5 6">
    <name type="scientific">Actinoplanes octamycinicus</name>
    <dbReference type="NCBI Taxonomy" id="135948"/>
    <lineage>
        <taxon>Bacteria</taxon>
        <taxon>Bacillati</taxon>
        <taxon>Actinomycetota</taxon>
        <taxon>Actinomycetes</taxon>
        <taxon>Micromonosporales</taxon>
        <taxon>Micromonosporaceae</taxon>
        <taxon>Actinoplanes</taxon>
    </lineage>
</organism>
<sequence length="899" mass="92166">MPDPLNPGPAQPAHTSHPAGTPGPGPTPDEHHPARPEPTTSHHLGGPEPAPNHHPAGPEQARNHHPVTSPEPAPSHRSAGDGLAQGAPRYAELDLERTARRGYPEAVYCAGKTAAQVAGIAAAVRGRPDVITLFTRAQPEHAAAVLAELPDAFHDADAGLLAWPPTPPPPSGGLVVVAAAGTSDLSAAREAELTARYLGRPTELVVDVGVAGLHRILGRLDLLRRARVVVVAAGMDGALPSVVAGLIPAPVIALPTSVGYGAALGGLAPLLTMLNACAPGVAVVNIDNGYGAGHLAAQIAADITHQPWASAQHPASTTPPETPQVSPAEAVRPSRTHTPHPDSSTPAPSRRSPHATDLAAQATPDHGAAAAPAMTGLATTSRLPVGSSDNTPSPSTAPAALDNQPPHRTAAAIPDHSRQQGISAFRREGLPGGRHAWIDASAGVAGDMLLGALLDAGADLAVVQAAVDAVVPGSVRIGFGEVTRAGLRAGRAQVDVLVAEPPHRTWTGIRALLAAAELPGPVRDRAVAVFARLAEAEGRVHGIDPGDVRFHEVGALDSIADVVGVCAALHDLGVTSVSAGRVAVGSGHVRGAHGRLPVPVPAAAELARGWPIEAGGPGELATPTGLALLRVLAPACEDLPPMILGTTGVGAGGRDRPDRANVVRVLLGTPAPDRSAPTDRSTATDRSAPTDRPARIDSFATIDRSAPIDRSPSTHRSALSHRAAATTSARSDTDRGDGTEAAVLLEANVDDLDPRLWPGVLAGLLALGAADAWLVPILMKKGRPAHTLCVLAAPERTAALRDYMFEHTSTLGVRESARLKTPLDRRFVPVRLADGQVNVKVGFRDGVILQVMPEFDDVATLARRTGRPERAVLQEAMTAAAAAGLVAGRPVPRSRAEPA</sequence>
<dbReference type="Gene3D" id="3.10.20.300">
    <property type="entry name" value="mk0293 like domain"/>
    <property type="match status" value="1"/>
</dbReference>
<evidence type="ECO:0000313" key="6">
    <source>
        <dbReference type="Proteomes" id="UP000546162"/>
    </source>
</evidence>
<feature type="compositionally biased region" description="Polar residues" evidence="3">
    <location>
        <begin position="678"/>
        <end position="687"/>
    </location>
</feature>
<comment type="function">
    <text evidence="2">Involved in the biosynthesis of a nickel-pincer cofactor ((SCS)Ni(II) pincer complex). Binds Ni(2+), and functions in nickel delivery to pyridinium-3,5-bisthiocarboxylic acid mononucleotide (P2TMN), to form the mature cofactor. Is thus probably required for the activation of nickel-pincer cofactor-dependent enzymes.</text>
</comment>
<evidence type="ECO:0000259" key="4">
    <source>
        <dbReference type="SMART" id="SM01001"/>
    </source>
</evidence>
<protein>
    <recommendedName>
        <fullName evidence="2">Pyridinium-3,5-bisthiocarboxylic acid mononucleotide nickel insertion protein</fullName>
        <shortName evidence="2">P2TMN nickel insertion protein</shortName>
        <ecNumber evidence="2">4.99.1.12</ecNumber>
    </recommendedName>
    <alternativeName>
        <fullName evidence="2">Nickel-pincer cofactor biosynthesis protein LarC</fullName>
    </alternativeName>
</protein>
<dbReference type="SMART" id="SM01001">
    <property type="entry name" value="AIRC"/>
    <property type="match status" value="1"/>
</dbReference>
<dbReference type="EC" id="4.99.1.12" evidence="2"/>
<accession>A0A7W7H3U0</accession>
<keyword evidence="2" id="KW-0456">Lyase</keyword>
<dbReference type="RefSeq" id="WP_239178013.1">
    <property type="nucleotide sequence ID" value="NZ_BAABFG010000005.1"/>
</dbReference>
<dbReference type="GO" id="GO:0016151">
    <property type="term" value="F:nickel cation binding"/>
    <property type="evidence" value="ECO:0007669"/>
    <property type="project" value="UniProtKB-UniRule"/>
</dbReference>
<comment type="similarity">
    <text evidence="2">Belongs to the LarC family.</text>
</comment>
<feature type="compositionally biased region" description="Polar residues" evidence="3">
    <location>
        <begin position="387"/>
        <end position="396"/>
    </location>
</feature>
<evidence type="ECO:0000256" key="2">
    <source>
        <dbReference type="HAMAP-Rule" id="MF_01074"/>
    </source>
</evidence>
<feature type="compositionally biased region" description="Low complexity" evidence="3">
    <location>
        <begin position="359"/>
        <end position="380"/>
    </location>
</feature>